<evidence type="ECO:0000313" key="1">
    <source>
        <dbReference type="EMBL" id="KIO26864.1"/>
    </source>
</evidence>
<dbReference type="EMBL" id="KN823018">
    <property type="protein sequence ID" value="KIO26864.1"/>
    <property type="molecule type" value="Genomic_DNA"/>
</dbReference>
<reference evidence="1 2" key="1">
    <citation type="submission" date="2014-04" db="EMBL/GenBank/DDBJ databases">
        <authorList>
            <consortium name="DOE Joint Genome Institute"/>
            <person name="Kuo A."/>
            <person name="Girlanda M."/>
            <person name="Perotto S."/>
            <person name="Kohler A."/>
            <person name="Nagy L.G."/>
            <person name="Floudas D."/>
            <person name="Copeland A."/>
            <person name="Barry K.W."/>
            <person name="Cichocki N."/>
            <person name="Veneault-Fourrey C."/>
            <person name="LaButti K."/>
            <person name="Lindquist E.A."/>
            <person name="Lipzen A."/>
            <person name="Lundell T."/>
            <person name="Morin E."/>
            <person name="Murat C."/>
            <person name="Sun H."/>
            <person name="Tunlid A."/>
            <person name="Henrissat B."/>
            <person name="Grigoriev I.V."/>
            <person name="Hibbett D.S."/>
            <person name="Martin F."/>
            <person name="Nordberg H.P."/>
            <person name="Cantor M.N."/>
            <person name="Hua S.X."/>
        </authorList>
    </citation>
    <scope>NUCLEOTIDE SEQUENCE [LARGE SCALE GENOMIC DNA]</scope>
    <source>
        <strain evidence="1 2">MUT 4182</strain>
    </source>
</reference>
<sequence>MATQLDHDVTPLRERDFQLNLFDTYRTCHLKLEPHLQWLFQNLNANSWVPQRLVAECSSLMDEWKESMNAAGDDDSALKELVSREGHKRVTDFYGRYLTLRRELENVQTERITQRVMEASALAPLQ</sequence>
<proteinExistence type="predicted"/>
<organism evidence="1 2">
    <name type="scientific">Tulasnella calospora MUT 4182</name>
    <dbReference type="NCBI Taxonomy" id="1051891"/>
    <lineage>
        <taxon>Eukaryota</taxon>
        <taxon>Fungi</taxon>
        <taxon>Dikarya</taxon>
        <taxon>Basidiomycota</taxon>
        <taxon>Agaricomycotina</taxon>
        <taxon>Agaricomycetes</taxon>
        <taxon>Cantharellales</taxon>
        <taxon>Tulasnellaceae</taxon>
        <taxon>Tulasnella</taxon>
    </lineage>
</organism>
<gene>
    <name evidence="1" type="ORF">M407DRAFT_23922</name>
</gene>
<reference evidence="2" key="2">
    <citation type="submission" date="2015-01" db="EMBL/GenBank/DDBJ databases">
        <title>Evolutionary Origins and Diversification of the Mycorrhizal Mutualists.</title>
        <authorList>
            <consortium name="DOE Joint Genome Institute"/>
            <consortium name="Mycorrhizal Genomics Consortium"/>
            <person name="Kohler A."/>
            <person name="Kuo A."/>
            <person name="Nagy L.G."/>
            <person name="Floudas D."/>
            <person name="Copeland A."/>
            <person name="Barry K.W."/>
            <person name="Cichocki N."/>
            <person name="Veneault-Fourrey C."/>
            <person name="LaButti K."/>
            <person name="Lindquist E.A."/>
            <person name="Lipzen A."/>
            <person name="Lundell T."/>
            <person name="Morin E."/>
            <person name="Murat C."/>
            <person name="Riley R."/>
            <person name="Ohm R."/>
            <person name="Sun H."/>
            <person name="Tunlid A."/>
            <person name="Henrissat B."/>
            <person name="Grigoriev I.V."/>
            <person name="Hibbett D.S."/>
            <person name="Martin F."/>
        </authorList>
    </citation>
    <scope>NUCLEOTIDE SEQUENCE [LARGE SCALE GENOMIC DNA]</scope>
    <source>
        <strain evidence="2">MUT 4182</strain>
    </source>
</reference>
<protein>
    <submittedName>
        <fullName evidence="1">Uncharacterized protein</fullName>
    </submittedName>
</protein>
<keyword evidence="2" id="KW-1185">Reference proteome</keyword>
<accession>A0A0C3QKF4</accession>
<evidence type="ECO:0000313" key="2">
    <source>
        <dbReference type="Proteomes" id="UP000054248"/>
    </source>
</evidence>
<name>A0A0C3QKF4_9AGAM</name>
<dbReference type="AlphaFoldDB" id="A0A0C3QKF4"/>
<dbReference type="Proteomes" id="UP000054248">
    <property type="component" value="Unassembled WGS sequence"/>
</dbReference>
<dbReference type="HOGENOM" id="CLU_1983218_0_0_1"/>